<feature type="signal peptide" evidence="2">
    <location>
        <begin position="1"/>
        <end position="32"/>
    </location>
</feature>
<keyword evidence="1" id="KW-0472">Membrane</keyword>
<protein>
    <submittedName>
        <fullName evidence="4">DUF1775 domain-containing protein</fullName>
    </submittedName>
</protein>
<proteinExistence type="predicted"/>
<sequence>MTRSRSPLPIRLAIGAAAGAALVLGVPLAASAHVEVDPTDAPAGATTPLTFGFHHGCDDSPTRSLTITIPDGVGNATPVYQGGWSIQRTLGDNGVPTSITFTADSPVETGIAASVSLDVLFDTSAKGTTLAFPVEQTCVSGSTSWSEVPAKGQTRDDLDTPAPTVTVGAADAAAEAPAAATADPLARWLAGGGLVAGVAGLVVALIGRGRRRQMR</sequence>
<feature type="domain" description="YncI copper-binding" evidence="3">
    <location>
        <begin position="33"/>
        <end position="167"/>
    </location>
</feature>
<dbReference type="Gene3D" id="2.60.40.2230">
    <property type="entry name" value="Uncharacterised protein YcnI-like PF07987, DUF1775"/>
    <property type="match status" value="1"/>
</dbReference>
<dbReference type="Proteomes" id="UP000293995">
    <property type="component" value="Chromosome"/>
</dbReference>
<dbReference type="InterPro" id="IPR012533">
    <property type="entry name" value="YcnI-copper_dom"/>
</dbReference>
<evidence type="ECO:0000256" key="2">
    <source>
        <dbReference type="SAM" id="SignalP"/>
    </source>
</evidence>
<dbReference type="AlphaFoldDB" id="A0A4V0YCX0"/>
<organism evidence="4 5">
    <name type="scientific">Microbacterium protaetiae</name>
    <dbReference type="NCBI Taxonomy" id="2509458"/>
    <lineage>
        <taxon>Bacteria</taxon>
        <taxon>Bacillati</taxon>
        <taxon>Actinomycetota</taxon>
        <taxon>Actinomycetes</taxon>
        <taxon>Micrococcales</taxon>
        <taxon>Microbacteriaceae</taxon>
        <taxon>Microbacterium</taxon>
    </lineage>
</organism>
<gene>
    <name evidence="4" type="ORF">ET475_00785</name>
</gene>
<keyword evidence="5" id="KW-1185">Reference proteome</keyword>
<dbReference type="InterPro" id="IPR038507">
    <property type="entry name" value="YcnI-like_sf"/>
</dbReference>
<name>A0A4V0YCX0_9MICO</name>
<dbReference type="KEGG" id="mprt:ET475_00785"/>
<accession>A0A4V0YCX0</accession>
<feature type="transmembrane region" description="Helical" evidence="1">
    <location>
        <begin position="185"/>
        <end position="206"/>
    </location>
</feature>
<dbReference type="RefSeq" id="WP_129385116.1">
    <property type="nucleotide sequence ID" value="NZ_CP035494.1"/>
</dbReference>
<dbReference type="EMBL" id="CP035494">
    <property type="protein sequence ID" value="QAY58681.1"/>
    <property type="molecule type" value="Genomic_DNA"/>
</dbReference>
<keyword evidence="2" id="KW-0732">Signal</keyword>
<evidence type="ECO:0000256" key="1">
    <source>
        <dbReference type="SAM" id="Phobius"/>
    </source>
</evidence>
<reference evidence="4 5" key="1">
    <citation type="submission" date="2019-01" db="EMBL/GenBank/DDBJ databases">
        <title>Genome sequencing of strain DFW100M-13.</title>
        <authorList>
            <person name="Heo J."/>
            <person name="Kim S.-J."/>
            <person name="Kim J.-S."/>
            <person name="Hong S.-B."/>
            <person name="Kwon S.-W."/>
        </authorList>
    </citation>
    <scope>NUCLEOTIDE SEQUENCE [LARGE SCALE GENOMIC DNA]</scope>
    <source>
        <strain evidence="4 5">DFW100M-13</strain>
    </source>
</reference>
<keyword evidence="1" id="KW-1133">Transmembrane helix</keyword>
<dbReference type="OrthoDB" id="9810871at2"/>
<evidence type="ECO:0000313" key="5">
    <source>
        <dbReference type="Proteomes" id="UP000293995"/>
    </source>
</evidence>
<feature type="chain" id="PRO_5039319043" evidence="2">
    <location>
        <begin position="33"/>
        <end position="215"/>
    </location>
</feature>
<evidence type="ECO:0000313" key="4">
    <source>
        <dbReference type="EMBL" id="QAY58681.1"/>
    </source>
</evidence>
<dbReference type="Pfam" id="PF07987">
    <property type="entry name" value="DUF1775"/>
    <property type="match status" value="1"/>
</dbReference>
<evidence type="ECO:0000259" key="3">
    <source>
        <dbReference type="Pfam" id="PF07987"/>
    </source>
</evidence>
<keyword evidence="1" id="KW-0812">Transmembrane</keyword>